<dbReference type="Gene3D" id="4.10.240.10">
    <property type="entry name" value="Zn(2)-C6 fungal-type DNA-binding domain"/>
    <property type="match status" value="1"/>
</dbReference>
<dbReference type="InterPro" id="IPR013700">
    <property type="entry name" value="AflR"/>
</dbReference>
<dbReference type="CDD" id="cd00067">
    <property type="entry name" value="GAL4"/>
    <property type="match status" value="1"/>
</dbReference>
<dbReference type="Pfam" id="PF00172">
    <property type="entry name" value="Zn_clus"/>
    <property type="match status" value="1"/>
</dbReference>
<evidence type="ECO:0000256" key="5">
    <source>
        <dbReference type="ARBA" id="ARBA00023242"/>
    </source>
</evidence>
<comment type="caution">
    <text evidence="8">The sequence shown here is derived from an EMBL/GenBank/DDBJ whole genome shotgun (WGS) entry which is preliminary data.</text>
</comment>
<gene>
    <name evidence="8" type="ORF">E0Z10_g8026</name>
</gene>
<evidence type="ECO:0000259" key="7">
    <source>
        <dbReference type="PROSITE" id="PS50048"/>
    </source>
</evidence>
<evidence type="ECO:0000256" key="4">
    <source>
        <dbReference type="ARBA" id="ARBA00023163"/>
    </source>
</evidence>
<dbReference type="GO" id="GO:0045122">
    <property type="term" value="P:aflatoxin biosynthetic process"/>
    <property type="evidence" value="ECO:0007669"/>
    <property type="project" value="InterPro"/>
</dbReference>
<dbReference type="GO" id="GO:0003677">
    <property type="term" value="F:DNA binding"/>
    <property type="evidence" value="ECO:0007669"/>
    <property type="project" value="UniProtKB-KW"/>
</dbReference>
<keyword evidence="5" id="KW-0539">Nucleus</keyword>
<organism evidence="8 9">
    <name type="scientific">Xylaria hypoxylon</name>
    <dbReference type="NCBI Taxonomy" id="37992"/>
    <lineage>
        <taxon>Eukaryota</taxon>
        <taxon>Fungi</taxon>
        <taxon>Dikarya</taxon>
        <taxon>Ascomycota</taxon>
        <taxon>Pezizomycotina</taxon>
        <taxon>Sordariomycetes</taxon>
        <taxon>Xylariomycetidae</taxon>
        <taxon>Xylariales</taxon>
        <taxon>Xylariaceae</taxon>
        <taxon>Xylaria</taxon>
    </lineage>
</organism>
<dbReference type="GO" id="GO:0008270">
    <property type="term" value="F:zinc ion binding"/>
    <property type="evidence" value="ECO:0007669"/>
    <property type="project" value="InterPro"/>
</dbReference>
<dbReference type="OrthoDB" id="2943660at2759"/>
<sequence>MTGRQTTRTRQKYKDSCMHCAGAKVRCSKEKPRCTRCNERGLECSYGLSYRYGRLPARAKLSSGGYLDQASVKAPSTPRELIPNGSRTPSPASESMAMPMSWLSESNMNMLNANTSAMNGFTNLNYHDPHTPNSFMGHNYDATSAPMAPVPTQAYQALTPTSDPITTAAAFNNISYIPCLDALNHPAPRRHHSRSVSSASSMPSGYDYNTGAFPNAPPVTFGTPPETPRARPVQHYSPNMQHDCLSQAAATLLSLRQEPISGQVRNREIMEYILQMIDCDCFAQDSHVRMFMVLIGFEVMERYSTATRDDMATASTEGIIEDLQVVLKLIERLLRRLRETGTGNYTQGLTPGSPPSQTRGGTISFAVFGQLEADLRKTFTRHFTQHSRRSSASLSSSS</sequence>
<evidence type="ECO:0000313" key="9">
    <source>
        <dbReference type="Proteomes" id="UP000297716"/>
    </source>
</evidence>
<keyword evidence="9" id="KW-1185">Reference proteome</keyword>
<evidence type="ECO:0000256" key="3">
    <source>
        <dbReference type="ARBA" id="ARBA00023125"/>
    </source>
</evidence>
<dbReference type="PANTHER" id="PTHR31069:SF31">
    <property type="entry name" value="MONODICTYPHENONE CLUSTER TRANSCRIPTION FACTOR-RELATED"/>
    <property type="match status" value="1"/>
</dbReference>
<dbReference type="AlphaFoldDB" id="A0A4Z0YMS1"/>
<dbReference type="SMART" id="SM00066">
    <property type="entry name" value="GAL4"/>
    <property type="match status" value="1"/>
</dbReference>
<dbReference type="InterPro" id="IPR050675">
    <property type="entry name" value="OAF3"/>
</dbReference>
<dbReference type="STRING" id="37992.A0A4Z0YMS1"/>
<evidence type="ECO:0000256" key="2">
    <source>
        <dbReference type="ARBA" id="ARBA00023015"/>
    </source>
</evidence>
<evidence type="ECO:0000256" key="6">
    <source>
        <dbReference type="SAM" id="MobiDB-lite"/>
    </source>
</evidence>
<dbReference type="PRINTS" id="PR00755">
    <property type="entry name" value="AFLATOXINBRP"/>
</dbReference>
<evidence type="ECO:0000256" key="1">
    <source>
        <dbReference type="ARBA" id="ARBA00022723"/>
    </source>
</evidence>
<dbReference type="EMBL" id="SKBN01000204">
    <property type="protein sequence ID" value="TGJ80741.1"/>
    <property type="molecule type" value="Genomic_DNA"/>
</dbReference>
<dbReference type="SUPFAM" id="SSF57701">
    <property type="entry name" value="Zn2/Cys6 DNA-binding domain"/>
    <property type="match status" value="1"/>
</dbReference>
<dbReference type="InterPro" id="IPR036864">
    <property type="entry name" value="Zn2-C6_fun-type_DNA-bd_sf"/>
</dbReference>
<feature type="domain" description="Zn(2)-C6 fungal-type" evidence="7">
    <location>
        <begin position="16"/>
        <end position="46"/>
    </location>
</feature>
<proteinExistence type="predicted"/>
<name>A0A4Z0YMS1_9PEZI</name>
<dbReference type="GO" id="GO:0000981">
    <property type="term" value="F:DNA-binding transcription factor activity, RNA polymerase II-specific"/>
    <property type="evidence" value="ECO:0007669"/>
    <property type="project" value="InterPro"/>
</dbReference>
<dbReference type="InterPro" id="IPR001138">
    <property type="entry name" value="Zn2Cys6_DnaBD"/>
</dbReference>
<keyword evidence="4" id="KW-0804">Transcription</keyword>
<dbReference type="PROSITE" id="PS50048">
    <property type="entry name" value="ZN2_CY6_FUNGAL_2"/>
    <property type="match status" value="1"/>
</dbReference>
<keyword evidence="1" id="KW-0479">Metal-binding</keyword>
<feature type="region of interest" description="Disordered" evidence="6">
    <location>
        <begin position="63"/>
        <end position="95"/>
    </location>
</feature>
<evidence type="ECO:0000313" key="8">
    <source>
        <dbReference type="EMBL" id="TGJ80741.1"/>
    </source>
</evidence>
<accession>A0A4Z0YMS1</accession>
<dbReference type="PROSITE" id="PS00463">
    <property type="entry name" value="ZN2_CY6_FUNGAL_1"/>
    <property type="match status" value="1"/>
</dbReference>
<protein>
    <recommendedName>
        <fullName evidence="7">Zn(2)-C6 fungal-type domain-containing protein</fullName>
    </recommendedName>
</protein>
<dbReference type="Pfam" id="PF08493">
    <property type="entry name" value="AflR"/>
    <property type="match status" value="1"/>
</dbReference>
<dbReference type="PANTHER" id="PTHR31069">
    <property type="entry name" value="OLEATE-ACTIVATED TRANSCRIPTION FACTOR 1-RELATED"/>
    <property type="match status" value="1"/>
</dbReference>
<reference evidence="8 9" key="1">
    <citation type="submission" date="2019-03" db="EMBL/GenBank/DDBJ databases">
        <title>Draft genome sequence of Xylaria hypoxylon DSM 108379, a ubiquitous saprotrophic-parasitic fungi on hardwood.</title>
        <authorList>
            <person name="Buettner E."/>
            <person name="Leonhardt S."/>
            <person name="Gebauer A.M."/>
            <person name="Liers C."/>
            <person name="Hofrichter M."/>
            <person name="Kellner H."/>
        </authorList>
    </citation>
    <scope>NUCLEOTIDE SEQUENCE [LARGE SCALE GENOMIC DNA]</scope>
    <source>
        <strain evidence="8 9">DSM 108379</strain>
    </source>
</reference>
<keyword evidence="3" id="KW-0238">DNA-binding</keyword>
<keyword evidence="2" id="KW-0805">Transcription regulation</keyword>
<dbReference type="GO" id="GO:0005634">
    <property type="term" value="C:nucleus"/>
    <property type="evidence" value="ECO:0007669"/>
    <property type="project" value="InterPro"/>
</dbReference>
<dbReference type="Proteomes" id="UP000297716">
    <property type="component" value="Unassembled WGS sequence"/>
</dbReference>